<protein>
    <recommendedName>
        <fullName evidence="3">Phage protein Gp19/Gp15/Gp42</fullName>
    </recommendedName>
</protein>
<dbReference type="Pfam" id="PF09355">
    <property type="entry name" value="Phage_Gp19"/>
    <property type="match status" value="1"/>
</dbReference>
<dbReference type="InterPro" id="IPR018963">
    <property type="entry name" value="Mycophage_D29_Gp19"/>
</dbReference>
<dbReference type="Proteomes" id="UP001500192">
    <property type="component" value="Unassembled WGS sequence"/>
</dbReference>
<reference evidence="2" key="1">
    <citation type="journal article" date="2019" name="Int. J. Syst. Evol. Microbiol.">
        <title>The Global Catalogue of Microorganisms (GCM) 10K type strain sequencing project: providing services to taxonomists for standard genome sequencing and annotation.</title>
        <authorList>
            <consortium name="The Broad Institute Genomics Platform"/>
            <consortium name="The Broad Institute Genome Sequencing Center for Infectious Disease"/>
            <person name="Wu L."/>
            <person name="Ma J."/>
        </authorList>
    </citation>
    <scope>NUCLEOTIDE SEQUENCE [LARGE SCALE GENOMIC DNA]</scope>
    <source>
        <strain evidence="2">JCM 18054</strain>
    </source>
</reference>
<proteinExistence type="predicted"/>
<sequence length="126" mass="13908">MAYATPQDVADRYFRPLDPDEERVVAARLEDAERLIKARIPDLDAKVAAGTIDQGTVVMVEADMVLRLIRNPDGYTSETDGNYSYTISAAVASGTLEVRPDEWSLLGISGGVFVIAPRPRMPWERP</sequence>
<name>A0ABP9Q727_9PSEU</name>
<evidence type="ECO:0008006" key="3">
    <source>
        <dbReference type="Google" id="ProtNLM"/>
    </source>
</evidence>
<accession>A0ABP9Q727</accession>
<organism evidence="1 2">
    <name type="scientific">Amycolatopsis dongchuanensis</name>
    <dbReference type="NCBI Taxonomy" id="1070866"/>
    <lineage>
        <taxon>Bacteria</taxon>
        <taxon>Bacillati</taxon>
        <taxon>Actinomycetota</taxon>
        <taxon>Actinomycetes</taxon>
        <taxon>Pseudonocardiales</taxon>
        <taxon>Pseudonocardiaceae</taxon>
        <taxon>Amycolatopsis</taxon>
    </lineage>
</organism>
<comment type="caution">
    <text evidence="1">The sequence shown here is derived from an EMBL/GenBank/DDBJ whole genome shotgun (WGS) entry which is preliminary data.</text>
</comment>
<keyword evidence="2" id="KW-1185">Reference proteome</keyword>
<gene>
    <name evidence="1" type="ORF">GCM10023214_15770</name>
</gene>
<dbReference type="RefSeq" id="WP_346053137.1">
    <property type="nucleotide sequence ID" value="NZ_BAABIB010000043.1"/>
</dbReference>
<dbReference type="EMBL" id="BAABIB010000043">
    <property type="protein sequence ID" value="GAA5156987.1"/>
    <property type="molecule type" value="Genomic_DNA"/>
</dbReference>
<evidence type="ECO:0000313" key="1">
    <source>
        <dbReference type="EMBL" id="GAA5156987.1"/>
    </source>
</evidence>
<evidence type="ECO:0000313" key="2">
    <source>
        <dbReference type="Proteomes" id="UP001500192"/>
    </source>
</evidence>